<protein>
    <recommendedName>
        <fullName evidence="3">ABM domain-containing protein</fullName>
    </recommendedName>
</protein>
<proteinExistence type="predicted"/>
<evidence type="ECO:0000313" key="2">
    <source>
        <dbReference type="Proteomes" id="UP000285378"/>
    </source>
</evidence>
<dbReference type="EMBL" id="MOBX01000013">
    <property type="protein sequence ID" value="RON80577.1"/>
    <property type="molecule type" value="Genomic_DNA"/>
</dbReference>
<dbReference type="SUPFAM" id="SSF54909">
    <property type="entry name" value="Dimeric alpha+beta barrel"/>
    <property type="match status" value="1"/>
</dbReference>
<dbReference type="AlphaFoldDB" id="A0A423MBB8"/>
<reference evidence="1 2" key="1">
    <citation type="submission" date="2016-10" db="EMBL/GenBank/DDBJ databases">
        <title>Comparative genome analysis of multiple Pseudomonas spp. focuses on biocontrol and plant growth promoting traits.</title>
        <authorList>
            <person name="Tao X.-Y."/>
            <person name="Taylor C.G."/>
        </authorList>
    </citation>
    <scope>NUCLEOTIDE SEQUENCE [LARGE SCALE GENOMIC DNA]</scope>
    <source>
        <strain evidence="1 2">28B5</strain>
    </source>
</reference>
<accession>A0A423MBB8</accession>
<organism evidence="1 2">
    <name type="scientific">Pseudomonas fluorescens</name>
    <dbReference type="NCBI Taxonomy" id="294"/>
    <lineage>
        <taxon>Bacteria</taxon>
        <taxon>Pseudomonadati</taxon>
        <taxon>Pseudomonadota</taxon>
        <taxon>Gammaproteobacteria</taxon>
        <taxon>Pseudomonadales</taxon>
        <taxon>Pseudomonadaceae</taxon>
        <taxon>Pseudomonas</taxon>
    </lineage>
</organism>
<evidence type="ECO:0000313" key="1">
    <source>
        <dbReference type="EMBL" id="RON80577.1"/>
    </source>
</evidence>
<evidence type="ECO:0008006" key="3">
    <source>
        <dbReference type="Google" id="ProtNLM"/>
    </source>
</evidence>
<sequence length="114" mass="12874">MTWSSRSCGFSHVVEFTVDPIHMPELVASLMSRIERFTCSCPGFIRACVQVSDEGDRALMQLLWSSREYGEQALERAQRLELDLFHMACQPSAKALLFSSFNVVAQVQAQRLST</sequence>
<gene>
    <name evidence="1" type="ORF">BK670_10215</name>
</gene>
<dbReference type="InterPro" id="IPR011008">
    <property type="entry name" value="Dimeric_a/b-barrel"/>
</dbReference>
<name>A0A423MBB8_PSEFL</name>
<dbReference type="RefSeq" id="WP_185036764.1">
    <property type="nucleotide sequence ID" value="NZ_MOBX01000013.1"/>
</dbReference>
<comment type="caution">
    <text evidence="1">The sequence shown here is derived from an EMBL/GenBank/DDBJ whole genome shotgun (WGS) entry which is preliminary data.</text>
</comment>
<dbReference type="Gene3D" id="3.30.70.100">
    <property type="match status" value="1"/>
</dbReference>
<dbReference type="Proteomes" id="UP000285378">
    <property type="component" value="Unassembled WGS sequence"/>
</dbReference>